<proteinExistence type="predicted"/>
<evidence type="ECO:0000313" key="2">
    <source>
        <dbReference type="Proteomes" id="UP000479190"/>
    </source>
</evidence>
<name>A0A6H5IJR6_9HYME</name>
<dbReference type="Proteomes" id="UP000479190">
    <property type="component" value="Unassembled WGS sequence"/>
</dbReference>
<organism evidence="1 2">
    <name type="scientific">Trichogramma brassicae</name>
    <dbReference type="NCBI Taxonomy" id="86971"/>
    <lineage>
        <taxon>Eukaryota</taxon>
        <taxon>Metazoa</taxon>
        <taxon>Ecdysozoa</taxon>
        <taxon>Arthropoda</taxon>
        <taxon>Hexapoda</taxon>
        <taxon>Insecta</taxon>
        <taxon>Pterygota</taxon>
        <taxon>Neoptera</taxon>
        <taxon>Endopterygota</taxon>
        <taxon>Hymenoptera</taxon>
        <taxon>Apocrita</taxon>
        <taxon>Proctotrupomorpha</taxon>
        <taxon>Chalcidoidea</taxon>
        <taxon>Trichogrammatidae</taxon>
        <taxon>Trichogramma</taxon>
    </lineage>
</organism>
<reference evidence="1 2" key="1">
    <citation type="submission" date="2020-02" db="EMBL/GenBank/DDBJ databases">
        <authorList>
            <person name="Ferguson B K."/>
        </authorList>
    </citation>
    <scope>NUCLEOTIDE SEQUENCE [LARGE SCALE GENOMIC DNA]</scope>
</reference>
<sequence length="162" mass="18371">MGVLCSIYCQPYRCGLVLLTETQTQLKLVGINIASVTTFSEKVKTFSLLCPPRWPLGAPGPEDVTHLAHADITRLPHSTQFVKRRTDPHCPSNATSANAIAHDDSTHWACSPRMIERILRYFLRCTSRSTSYYNSKKLQSVTGISNHWPTHRTRVTLLRHQR</sequence>
<accession>A0A6H5IJR6</accession>
<dbReference type="AlphaFoldDB" id="A0A6H5IJR6"/>
<protein>
    <submittedName>
        <fullName evidence="1">Uncharacterized protein</fullName>
    </submittedName>
</protein>
<gene>
    <name evidence="1" type="ORF">TBRA_LOCUS9216</name>
</gene>
<keyword evidence="2" id="KW-1185">Reference proteome</keyword>
<evidence type="ECO:0000313" key="1">
    <source>
        <dbReference type="EMBL" id="CAB0037386.1"/>
    </source>
</evidence>
<dbReference type="EMBL" id="CADCXV010000851">
    <property type="protein sequence ID" value="CAB0037386.1"/>
    <property type="molecule type" value="Genomic_DNA"/>
</dbReference>